<feature type="domain" description="UVR" evidence="3">
    <location>
        <begin position="192"/>
        <end position="227"/>
    </location>
</feature>
<dbReference type="Pfam" id="PF02151">
    <property type="entry name" value="UVR"/>
    <property type="match status" value="1"/>
</dbReference>
<dbReference type="Pfam" id="PF02577">
    <property type="entry name" value="BFN_dom"/>
    <property type="match status" value="1"/>
</dbReference>
<comment type="caution">
    <text evidence="5">The sequence shown here is derived from an EMBL/GenBank/DDBJ whole genome shotgun (WGS) entry which is preliminary data.</text>
</comment>
<dbReference type="PANTHER" id="PTHR15160">
    <property type="entry name" value="VON HIPPEL-LINDAU PROTEIN"/>
    <property type="match status" value="1"/>
</dbReference>
<evidence type="ECO:0000256" key="1">
    <source>
        <dbReference type="ARBA" id="ARBA00023236"/>
    </source>
</evidence>
<dbReference type="GO" id="GO:0004518">
    <property type="term" value="F:nuclease activity"/>
    <property type="evidence" value="ECO:0007669"/>
    <property type="project" value="InterPro"/>
</dbReference>
<feature type="domain" description="BFN" evidence="4">
    <location>
        <begin position="1"/>
        <end position="136"/>
    </location>
</feature>
<dbReference type="PROSITE" id="PS50151">
    <property type="entry name" value="UVR"/>
    <property type="match status" value="1"/>
</dbReference>
<dbReference type="InterPro" id="IPR003729">
    <property type="entry name" value="Bi_nuclease_dom"/>
</dbReference>
<evidence type="ECO:0000256" key="2">
    <source>
        <dbReference type="SAM" id="MobiDB-lite"/>
    </source>
</evidence>
<organism evidence="5">
    <name type="scientific">Gracilinema caldarium</name>
    <dbReference type="NCBI Taxonomy" id="215591"/>
    <lineage>
        <taxon>Bacteria</taxon>
        <taxon>Pseudomonadati</taxon>
        <taxon>Spirochaetota</taxon>
        <taxon>Spirochaetia</taxon>
        <taxon>Spirochaetales</taxon>
        <taxon>Breznakiellaceae</taxon>
        <taxon>Gracilinema</taxon>
    </lineage>
</organism>
<dbReference type="AlphaFoldDB" id="A0A7C3E7M0"/>
<evidence type="ECO:0000259" key="4">
    <source>
        <dbReference type="PROSITE" id="PS51658"/>
    </source>
</evidence>
<dbReference type="InterPro" id="IPR036876">
    <property type="entry name" value="UVR_dom_sf"/>
</dbReference>
<dbReference type="InterPro" id="IPR001943">
    <property type="entry name" value="UVR_dom"/>
</dbReference>
<evidence type="ECO:0000259" key="3">
    <source>
        <dbReference type="PROSITE" id="PS50151"/>
    </source>
</evidence>
<keyword evidence="1" id="KW-0227">DNA damage</keyword>
<dbReference type="SUPFAM" id="SSF103256">
    <property type="entry name" value="Hypothetical protein TM0160"/>
    <property type="match status" value="1"/>
</dbReference>
<dbReference type="PROSITE" id="PS51658">
    <property type="entry name" value="BFN"/>
    <property type="match status" value="1"/>
</dbReference>
<accession>A0A7C3E7M0</accession>
<evidence type="ECO:0000313" key="5">
    <source>
        <dbReference type="EMBL" id="HFH28413.1"/>
    </source>
</evidence>
<sequence>MYTLVRAEIWTIARTDQGNAVLIRPIGSEIAVPIFIGQLETQSILIGFGDVVIPRPLTHDLMISLIKRLGAELLRIEITDIKDGTFYARLVLQSTLIDESEFTLDCRPSDALALAVRLKCPVYISEQVVQEAGVSVNLIVDAATASAEQDLQNFTDEQGEVSKSPGEGIEDEFRREGMPLSPPQSAQAQSKEAQRRALKAELDKAVANEEYERAAKLRDLLASLGDE</sequence>
<protein>
    <recommendedName>
        <fullName evidence="6">BFN domain-containing protein</fullName>
    </recommendedName>
</protein>
<dbReference type="InterPro" id="IPR036104">
    <property type="entry name" value="BFN_sf"/>
</dbReference>
<keyword evidence="1" id="KW-0742">SOS response</keyword>
<dbReference type="EMBL" id="DSVL01000083">
    <property type="protein sequence ID" value="HFH28413.1"/>
    <property type="molecule type" value="Genomic_DNA"/>
</dbReference>
<name>A0A7C3E7M0_9SPIR</name>
<reference evidence="5" key="1">
    <citation type="journal article" date="2020" name="mSystems">
        <title>Genome- and Community-Level Interaction Insights into Carbon Utilization and Element Cycling Functions of Hydrothermarchaeota in Hydrothermal Sediment.</title>
        <authorList>
            <person name="Zhou Z."/>
            <person name="Liu Y."/>
            <person name="Xu W."/>
            <person name="Pan J."/>
            <person name="Luo Z.H."/>
            <person name="Li M."/>
        </authorList>
    </citation>
    <scope>NUCLEOTIDE SEQUENCE [LARGE SCALE GENOMIC DNA]</scope>
    <source>
        <strain evidence="5">SpSt-503</strain>
    </source>
</reference>
<dbReference type="Gene3D" id="3.10.690.10">
    <property type="entry name" value="Bifunctional nuclease domain"/>
    <property type="match status" value="1"/>
</dbReference>
<gene>
    <name evidence="5" type="ORF">ENS59_02725</name>
</gene>
<dbReference type="GO" id="GO:0009432">
    <property type="term" value="P:SOS response"/>
    <property type="evidence" value="ECO:0007669"/>
    <property type="project" value="UniProtKB-KW"/>
</dbReference>
<dbReference type="PANTHER" id="PTHR15160:SF1">
    <property type="entry name" value="VON HIPPEL-LINDAU DISEASE TUMOR SUPPRESSOR"/>
    <property type="match status" value="1"/>
</dbReference>
<feature type="region of interest" description="Disordered" evidence="2">
    <location>
        <begin position="154"/>
        <end position="194"/>
    </location>
</feature>
<proteinExistence type="predicted"/>
<dbReference type="SUPFAM" id="SSF46600">
    <property type="entry name" value="C-terminal UvrC-binding domain of UvrB"/>
    <property type="match status" value="1"/>
</dbReference>
<evidence type="ECO:0008006" key="6">
    <source>
        <dbReference type="Google" id="ProtNLM"/>
    </source>
</evidence>